<dbReference type="RefSeq" id="WP_139278154.1">
    <property type="nucleotide sequence ID" value="NZ_FQYU01000017.1"/>
</dbReference>
<organism evidence="1 2">
    <name type="scientific">Pseudozobellia thermophila</name>
    <dbReference type="NCBI Taxonomy" id="192903"/>
    <lineage>
        <taxon>Bacteria</taxon>
        <taxon>Pseudomonadati</taxon>
        <taxon>Bacteroidota</taxon>
        <taxon>Flavobacteriia</taxon>
        <taxon>Flavobacteriales</taxon>
        <taxon>Flavobacteriaceae</taxon>
        <taxon>Pseudozobellia</taxon>
    </lineage>
</organism>
<evidence type="ECO:0000313" key="2">
    <source>
        <dbReference type="Proteomes" id="UP000184543"/>
    </source>
</evidence>
<dbReference type="STRING" id="192903.SAMN04488513_11710"/>
<reference evidence="2" key="1">
    <citation type="submission" date="2016-11" db="EMBL/GenBank/DDBJ databases">
        <authorList>
            <person name="Varghese N."/>
            <person name="Submissions S."/>
        </authorList>
    </citation>
    <scope>NUCLEOTIDE SEQUENCE [LARGE SCALE GENOMIC DNA]</scope>
    <source>
        <strain evidence="2">DSM 19858</strain>
    </source>
</reference>
<accession>A0A1M6P090</accession>
<dbReference type="AlphaFoldDB" id="A0A1M6P090"/>
<dbReference type="Proteomes" id="UP000184543">
    <property type="component" value="Unassembled WGS sequence"/>
</dbReference>
<gene>
    <name evidence="1" type="ORF">SAMN04488513_11710</name>
</gene>
<sequence>MKNVLGIILMALLISCKSDSKTDKEGPEKENGRLRSEWKLAEKEKNPNAKNVDTAPLGEVANPTAYTFDDFRISKNRVGIFSKGMSISDVYNTLPRDQIKKKVGYGEFAGDTYDDYEIYDANGKKILVLTAMEKGNTHSKIGRVLILDKRFETAEKIGLGSTFGDLERYYATDKMSPDIEHIVIDVEPINAWFTIGKTELREGWWNGRGIDRSKIPGTAKFDGICIWWK</sequence>
<dbReference type="OrthoDB" id="5348860at2"/>
<protein>
    <submittedName>
        <fullName evidence="1">Uncharacterized protein</fullName>
    </submittedName>
</protein>
<evidence type="ECO:0000313" key="1">
    <source>
        <dbReference type="EMBL" id="SHK01336.1"/>
    </source>
</evidence>
<name>A0A1M6P090_9FLAO</name>
<dbReference type="PROSITE" id="PS51257">
    <property type="entry name" value="PROKAR_LIPOPROTEIN"/>
    <property type="match status" value="1"/>
</dbReference>
<dbReference type="EMBL" id="FQYU01000017">
    <property type="protein sequence ID" value="SHK01336.1"/>
    <property type="molecule type" value="Genomic_DNA"/>
</dbReference>
<keyword evidence="2" id="KW-1185">Reference proteome</keyword>
<proteinExistence type="predicted"/>